<dbReference type="PANTHER" id="PTHR34595:SF2">
    <property type="entry name" value="BLR2978 PROTEIN"/>
    <property type="match status" value="1"/>
</dbReference>
<dbReference type="KEGG" id="run:DR864_02740"/>
<dbReference type="Pfam" id="PF04168">
    <property type="entry name" value="Alpha-E"/>
    <property type="match status" value="1"/>
</dbReference>
<dbReference type="EMBL" id="CP030850">
    <property type="protein sequence ID" value="AXE16722.1"/>
    <property type="molecule type" value="Genomic_DNA"/>
</dbReference>
<evidence type="ECO:0000259" key="2">
    <source>
        <dbReference type="Pfam" id="PF14403"/>
    </source>
</evidence>
<feature type="domain" description="Circularly permuted ATP-grasp type 2" evidence="2">
    <location>
        <begin position="86"/>
        <end position="461"/>
    </location>
</feature>
<organism evidence="3 4">
    <name type="scientific">Runella rosea</name>
    <dbReference type="NCBI Taxonomy" id="2259595"/>
    <lineage>
        <taxon>Bacteria</taxon>
        <taxon>Pseudomonadati</taxon>
        <taxon>Bacteroidota</taxon>
        <taxon>Cytophagia</taxon>
        <taxon>Cytophagales</taxon>
        <taxon>Spirosomataceae</taxon>
        <taxon>Runella</taxon>
    </lineage>
</organism>
<keyword evidence="4" id="KW-1185">Reference proteome</keyword>
<gene>
    <name evidence="3" type="ORF">DR864_02740</name>
</gene>
<dbReference type="AlphaFoldDB" id="A0A344TDK1"/>
<dbReference type="InterPro" id="IPR007296">
    <property type="entry name" value="DUF403"/>
</dbReference>
<evidence type="ECO:0000313" key="4">
    <source>
        <dbReference type="Proteomes" id="UP000251993"/>
    </source>
</evidence>
<feature type="domain" description="DUF403" evidence="1">
    <location>
        <begin position="509"/>
        <end position="834"/>
    </location>
</feature>
<sequence>MHTGTTLDLFQSYRQEINSYDETIGPDGRVKPHWQTLFASLERLGIKELEVRNQEIINRLRENGVTYNIYDSSDGLNRPWQLDPIPFLIERKEWDHISKGLKQRALVLDLMLKDIYGPQKLVKDDILPPELVFDNTGFCRPCFDIKIPSQNQLILYAADMARGPDGRMWLVDNRTQVPSGAGYTLENRRIMSKLLPELTEGMFVNRLSPFFNHFSQTVAGFANRGKDNPNIVYLTPGSNNETYFEHAYLASYLGYTLAQGDDLLVRNGYVWLKSIDGLERVDVIVRRVDDDWCDPLELREDSRLGVPGLLHVIRSGNVTVLNPPGASVLENSAFLAFMNITCRYFLGEELIMPSIATWWCGQPKECNFVLANLHRLIIKKANRKQKFRSMYGRLLTNEQLGDLRNAILQNPHEYVAQEEVSLSTTPSLIDGKIEPRLASLRAFLVSDGNDYQVMQGGLTRSSAEKDRYIISNQYGGISKDTWIVSDTMPEVKSKIVVPKSLPVIHHTSLPSRTAENLFWVGRYSERTMALTKFLTIVINALNENVAFRGSYKSEYIDILLQSITHLTFTYPGFTDEKNEEIRENPYVEIIELIRNAQKAGSVAAHLGSFLMAVISVSDKWNNDTRRIINLIENSQKKVVNADIQNPNGFQKVLDKLHIRLFTFYGIISESMPRDNGYYLLEAGKLVERVLSRISIIRSFFSFKNDENIESELIEALLTNQHLLVHYRQIYKTSFNLEATLDMVLLDNKLPYSLVYQLDMLSDCLSQLPKNAQSDRLNQAEKAVLEASAKIKLADISKLTACQPSTLFRENLDGLLSEVTDLISSVTLSLTHLYFMHTVIQNVLLEGTDNNDIHEV</sequence>
<dbReference type="Proteomes" id="UP000251993">
    <property type="component" value="Chromosome"/>
</dbReference>
<dbReference type="Pfam" id="PF14403">
    <property type="entry name" value="CP_ATPgrasp_2"/>
    <property type="match status" value="1"/>
</dbReference>
<dbReference type="Gene3D" id="3.40.50.11290">
    <property type="match status" value="1"/>
</dbReference>
<dbReference type="PANTHER" id="PTHR34595">
    <property type="entry name" value="BLR5612 PROTEIN"/>
    <property type="match status" value="1"/>
</dbReference>
<dbReference type="SUPFAM" id="SSF56059">
    <property type="entry name" value="Glutathione synthetase ATP-binding domain-like"/>
    <property type="match status" value="1"/>
</dbReference>
<evidence type="ECO:0000313" key="3">
    <source>
        <dbReference type="EMBL" id="AXE16722.1"/>
    </source>
</evidence>
<reference evidence="3 4" key="1">
    <citation type="submission" date="2018-07" db="EMBL/GenBank/DDBJ databases">
        <title>Genome sequencing of Runella.</title>
        <authorList>
            <person name="Baek M.-G."/>
            <person name="Yi H."/>
        </authorList>
    </citation>
    <scope>NUCLEOTIDE SEQUENCE [LARGE SCALE GENOMIC DNA]</scope>
    <source>
        <strain evidence="3 4">HYN0085</strain>
    </source>
</reference>
<proteinExistence type="predicted"/>
<dbReference type="OrthoDB" id="9803842at2"/>
<dbReference type="RefSeq" id="WP_114065509.1">
    <property type="nucleotide sequence ID" value="NZ_CP030850.1"/>
</dbReference>
<evidence type="ECO:0000259" key="1">
    <source>
        <dbReference type="Pfam" id="PF04168"/>
    </source>
</evidence>
<dbReference type="Gene3D" id="3.30.1490.270">
    <property type="match status" value="1"/>
</dbReference>
<dbReference type="InterPro" id="IPR051680">
    <property type="entry name" value="ATP-dep_Glu-Cys_Ligase-2"/>
</dbReference>
<accession>A0A344TDK1</accession>
<dbReference type="InterPro" id="IPR025841">
    <property type="entry name" value="CP_ATPgrasp_2"/>
</dbReference>
<name>A0A344TDK1_9BACT</name>
<protein>
    <submittedName>
        <fullName evidence="3">Uncharacterized protein</fullName>
    </submittedName>
</protein>